<gene>
    <name evidence="1" type="ORF">QNI19_36580</name>
</gene>
<organism evidence="1 2">
    <name type="scientific">Xanthocytophaga flava</name>
    <dbReference type="NCBI Taxonomy" id="3048013"/>
    <lineage>
        <taxon>Bacteria</taxon>
        <taxon>Pseudomonadati</taxon>
        <taxon>Bacteroidota</taxon>
        <taxon>Cytophagia</taxon>
        <taxon>Cytophagales</taxon>
        <taxon>Rhodocytophagaceae</taxon>
        <taxon>Xanthocytophaga</taxon>
    </lineage>
</organism>
<protein>
    <submittedName>
        <fullName evidence="1">Uncharacterized protein</fullName>
    </submittedName>
</protein>
<sequence length="141" mass="16517">MDVSATEELYSDQYTTVYFLLVQKIAVVKVHNAFVPMSNYREALRQIAGFAEQRQINKLIIDAQNLVAYHRPSVDWSFTDWKRQAFNYGLSVYCYVLPRNGEYQKKLKNEIHRINNANPELGFLKQIRISFCDSLDEAIME</sequence>
<keyword evidence="2" id="KW-1185">Reference proteome</keyword>
<reference evidence="1 2" key="1">
    <citation type="submission" date="2023-05" db="EMBL/GenBank/DDBJ databases">
        <authorList>
            <person name="Zhang X."/>
        </authorList>
    </citation>
    <scope>NUCLEOTIDE SEQUENCE [LARGE SCALE GENOMIC DNA]</scope>
    <source>
        <strain evidence="1 2">DM2B3-1</strain>
    </source>
</reference>
<comment type="caution">
    <text evidence="1">The sequence shown here is derived from an EMBL/GenBank/DDBJ whole genome shotgun (WGS) entry which is preliminary data.</text>
</comment>
<evidence type="ECO:0000313" key="2">
    <source>
        <dbReference type="Proteomes" id="UP001228581"/>
    </source>
</evidence>
<dbReference type="EMBL" id="JASJOT010000048">
    <property type="protein sequence ID" value="MDJ1498510.1"/>
    <property type="molecule type" value="Genomic_DNA"/>
</dbReference>
<proteinExistence type="predicted"/>
<dbReference type="Proteomes" id="UP001228581">
    <property type="component" value="Unassembled WGS sequence"/>
</dbReference>
<accession>A0ABT7CXL7</accession>
<evidence type="ECO:0000313" key="1">
    <source>
        <dbReference type="EMBL" id="MDJ1498510.1"/>
    </source>
</evidence>
<name>A0ABT7CXL7_9BACT</name>